<evidence type="ECO:0000256" key="1">
    <source>
        <dbReference type="SAM" id="Coils"/>
    </source>
</evidence>
<dbReference type="Gene3D" id="2.130.10.10">
    <property type="entry name" value="YVTN repeat-like/Quinoprotein amine dehydrogenase"/>
    <property type="match status" value="1"/>
</dbReference>
<dbReference type="GO" id="GO:0008270">
    <property type="term" value="F:zinc ion binding"/>
    <property type="evidence" value="ECO:0007669"/>
    <property type="project" value="InterPro"/>
</dbReference>
<reference evidence="4" key="1">
    <citation type="submission" date="2015-02" db="EMBL/GenBank/DDBJ databases">
        <title>Genome sequencing for Strongylocentrotus purpuratus.</title>
        <authorList>
            <person name="Murali S."/>
            <person name="Liu Y."/>
            <person name="Vee V."/>
            <person name="English A."/>
            <person name="Wang M."/>
            <person name="Skinner E."/>
            <person name="Han Y."/>
            <person name="Muzny D.M."/>
            <person name="Worley K.C."/>
            <person name="Gibbs R.A."/>
        </authorList>
    </citation>
    <scope>NUCLEOTIDE SEQUENCE</scope>
</reference>
<dbReference type="SUPFAM" id="SSF57845">
    <property type="entry name" value="B-box zinc-binding domain"/>
    <property type="match status" value="1"/>
</dbReference>
<dbReference type="PANTHER" id="PTHR25462:SF296">
    <property type="entry name" value="MEIOTIC P26, ISOFORM F"/>
    <property type="match status" value="1"/>
</dbReference>
<dbReference type="InterPro" id="IPR047153">
    <property type="entry name" value="TRIM45/56/19-like"/>
</dbReference>
<organism evidence="3 4">
    <name type="scientific">Strongylocentrotus purpuratus</name>
    <name type="common">Purple sea urchin</name>
    <dbReference type="NCBI Taxonomy" id="7668"/>
    <lineage>
        <taxon>Eukaryota</taxon>
        <taxon>Metazoa</taxon>
        <taxon>Echinodermata</taxon>
        <taxon>Eleutherozoa</taxon>
        <taxon>Echinozoa</taxon>
        <taxon>Echinoidea</taxon>
        <taxon>Euechinoidea</taxon>
        <taxon>Echinacea</taxon>
        <taxon>Camarodonta</taxon>
        <taxon>Echinidea</taxon>
        <taxon>Strongylocentrotidae</taxon>
        <taxon>Strongylocentrotus</taxon>
    </lineage>
</organism>
<protein>
    <recommendedName>
        <fullName evidence="2">B box-type domain-containing protein</fullName>
    </recommendedName>
</protein>
<accession>A0A7M7GEG0</accession>
<feature type="domain" description="B box-type" evidence="2">
    <location>
        <begin position="50"/>
        <end position="83"/>
    </location>
</feature>
<name>A0A7M7GEG0_STRPU</name>
<dbReference type="SUPFAM" id="SSF69322">
    <property type="entry name" value="Tricorn protease domain 2"/>
    <property type="match status" value="1"/>
</dbReference>
<keyword evidence="1" id="KW-0175">Coiled coil</keyword>
<dbReference type="InterPro" id="IPR015943">
    <property type="entry name" value="WD40/YVTN_repeat-like_dom_sf"/>
</dbReference>
<dbReference type="EnsemblMetazoa" id="XM_003723749">
    <property type="protein sequence ID" value="XP_003723797"/>
    <property type="gene ID" value="LOC100888063"/>
</dbReference>
<dbReference type="AlphaFoldDB" id="A0A7M7GEG0"/>
<evidence type="ECO:0000313" key="4">
    <source>
        <dbReference type="Proteomes" id="UP000007110"/>
    </source>
</evidence>
<evidence type="ECO:0000313" key="3">
    <source>
        <dbReference type="EnsemblMetazoa" id="XP_003723797"/>
    </source>
</evidence>
<dbReference type="GeneID" id="100888063"/>
<dbReference type="KEGG" id="spu:100888063"/>
<reference evidence="3" key="2">
    <citation type="submission" date="2021-01" db="UniProtKB">
        <authorList>
            <consortium name="EnsemblMetazoa"/>
        </authorList>
    </citation>
    <scope>IDENTIFICATION</scope>
</reference>
<dbReference type="InParanoid" id="A0A7M7GEG0"/>
<dbReference type="PANTHER" id="PTHR25462">
    <property type="entry name" value="BONUS, ISOFORM C-RELATED"/>
    <property type="match status" value="1"/>
</dbReference>
<dbReference type="OrthoDB" id="10088497at2759"/>
<dbReference type="OMA" id="HHSDYKV"/>
<sequence length="538" mass="60233">MASGFSISADDTKCEGCCTEDTAHVSYRVEVRQKLCDGCAHDKQGSINTTEWFCQKHLTDKAKIYCLTHDVPICEACAITIHKSSCTLGEIEDTLKDRKDDLVRLIEASKTNEETFSHQMKSVDEELGGLEQHFAKEEEKLRLAYEREEKKLKESFGNHQRKLKEVSTRLRDMTECLRDQPKKKCKGLVEMRTRAEELLTNKSDLMRDFQEINNSLTCLTNQSNPDINVKVVMKRVMGVAKKVSFTETDSHGIGTIEAPVETWVPNDEYNPEIGKLSYMMGAISGTEVVIKDNEKHSIYIVNVEAKTKKKVIKSNSPYDLWRCVPLKDVRRRIVCGSNDGEVIICDRSWKALTVIRVAESSSVCVAVNTDGLILANAIGSGTIGIYDPADGKLLRSIVKKTPIYDMCALASGQIVILNECVEGIDVTVLDDSGEILASKHCHGEGIKSLVVDRGHDLIYLLSWDRHHSDYKVCVLSTSAEFVAERVAECEPSFCSPSYAIPRPDRMVIYTDGKLLTFRKTNRGLHQLLAEIKLKEGAV</sequence>
<proteinExistence type="predicted"/>
<feature type="coiled-coil region" evidence="1">
    <location>
        <begin position="120"/>
        <end position="155"/>
    </location>
</feature>
<dbReference type="RefSeq" id="XP_003723797.1">
    <property type="nucleotide sequence ID" value="XM_003723749.3"/>
</dbReference>
<evidence type="ECO:0000259" key="2">
    <source>
        <dbReference type="Pfam" id="PF00643"/>
    </source>
</evidence>
<dbReference type="Gene3D" id="3.30.160.60">
    <property type="entry name" value="Classic Zinc Finger"/>
    <property type="match status" value="1"/>
</dbReference>
<keyword evidence="4" id="KW-1185">Reference proteome</keyword>
<dbReference type="InterPro" id="IPR000315">
    <property type="entry name" value="Znf_B-box"/>
</dbReference>
<dbReference type="Pfam" id="PF00643">
    <property type="entry name" value="zf-B_box"/>
    <property type="match status" value="1"/>
</dbReference>
<dbReference type="Proteomes" id="UP000007110">
    <property type="component" value="Unassembled WGS sequence"/>
</dbReference>